<dbReference type="SUPFAM" id="SSF56935">
    <property type="entry name" value="Porins"/>
    <property type="match status" value="1"/>
</dbReference>
<feature type="coiled-coil region" evidence="1">
    <location>
        <begin position="30"/>
        <end position="85"/>
    </location>
</feature>
<evidence type="ECO:0000313" key="4">
    <source>
        <dbReference type="Proteomes" id="UP001156627"/>
    </source>
</evidence>
<feature type="chain" id="PRO_5046809419" evidence="2">
    <location>
        <begin position="28"/>
        <end position="479"/>
    </location>
</feature>
<feature type="signal peptide" evidence="2">
    <location>
        <begin position="1"/>
        <end position="27"/>
    </location>
</feature>
<keyword evidence="4" id="KW-1185">Reference proteome</keyword>
<keyword evidence="2" id="KW-0732">Signal</keyword>
<gene>
    <name evidence="3" type="ORF">GCM10007898_10700</name>
</gene>
<sequence>MSYAMKRHALFLSLAALNLAVAAPAFAQKNDQRDAQIKALKALVEKQQQQLDQQQQDLKQMHDALTQLQNQQTQQQTQIQQTQQVQAQQAKTMAAVPAKPIFSSAPGVSVALHGFIDATAFSQSRNFTFGNGQNAEYPIPGAPGRLSGVDVRNTRFWLDFSGAKVAGDWTGGGRLELDFFGGNNGTGPYSQQQPLPRLRQAYMTLTNPLTGSNFQIGQMWDLMFPLDDLPTSLSHIAFPLGYGTGIIGWRLPGIIFSQDLNHGSTGPLWRLDVGAFEGTWSGPGNPVNYISAANAGFRPQLEAKLHLEQPKDWLLFAAAHWSQINLAGVGNSAPTPIKREFSSTAFELGGQWTPDPWVFRSVVYTGRGIGQIFGDLSQFGDIKDTGGYVMGGYKFNPNWSSNLFYALSKPNANEVVRWLGNGATGLLKNRQAAANLIYSVGDYSFALEWIHSMLDSTTNGKTRTRTSGNQVNVSAYYKF</sequence>
<proteinExistence type="predicted"/>
<organism evidence="3 4">
    <name type="scientific">Dyella flagellata</name>
    <dbReference type="NCBI Taxonomy" id="1867833"/>
    <lineage>
        <taxon>Bacteria</taxon>
        <taxon>Pseudomonadati</taxon>
        <taxon>Pseudomonadota</taxon>
        <taxon>Gammaproteobacteria</taxon>
        <taxon>Lysobacterales</taxon>
        <taxon>Rhodanobacteraceae</taxon>
        <taxon>Dyella</taxon>
    </lineage>
</organism>
<evidence type="ECO:0000256" key="2">
    <source>
        <dbReference type="SAM" id="SignalP"/>
    </source>
</evidence>
<dbReference type="EMBL" id="BSOA01000006">
    <property type="protein sequence ID" value="GLQ87504.1"/>
    <property type="molecule type" value="Genomic_DNA"/>
</dbReference>
<protein>
    <submittedName>
        <fullName evidence="3">Uncharacterized protein</fullName>
    </submittedName>
</protein>
<dbReference type="Proteomes" id="UP001156627">
    <property type="component" value="Unassembled WGS sequence"/>
</dbReference>
<accession>A0ABQ5X8D5</accession>
<evidence type="ECO:0000256" key="1">
    <source>
        <dbReference type="SAM" id="Coils"/>
    </source>
</evidence>
<reference evidence="4" key="1">
    <citation type="journal article" date="2019" name="Int. J. Syst. Evol. Microbiol.">
        <title>The Global Catalogue of Microorganisms (GCM) 10K type strain sequencing project: providing services to taxonomists for standard genome sequencing and annotation.</title>
        <authorList>
            <consortium name="The Broad Institute Genomics Platform"/>
            <consortium name="The Broad Institute Genome Sequencing Center for Infectious Disease"/>
            <person name="Wu L."/>
            <person name="Ma J."/>
        </authorList>
    </citation>
    <scope>NUCLEOTIDE SEQUENCE [LARGE SCALE GENOMIC DNA]</scope>
    <source>
        <strain evidence="4">NBRC 111981</strain>
    </source>
</reference>
<evidence type="ECO:0000313" key="3">
    <source>
        <dbReference type="EMBL" id="GLQ87504.1"/>
    </source>
</evidence>
<name>A0ABQ5X8D5_9GAMM</name>
<comment type="caution">
    <text evidence="3">The sequence shown here is derived from an EMBL/GenBank/DDBJ whole genome shotgun (WGS) entry which is preliminary data.</text>
</comment>
<keyword evidence="1" id="KW-0175">Coiled coil</keyword>